<feature type="domain" description="ABC transmembrane type-1" evidence="11">
    <location>
        <begin position="232"/>
        <end position="421"/>
    </location>
</feature>
<gene>
    <name evidence="12" type="ordered locus">ACL_1221</name>
</gene>
<dbReference type="KEGG" id="acl:ACL_1221"/>
<dbReference type="EMBL" id="CP000896">
    <property type="protein sequence ID" value="ABX81820.1"/>
    <property type="molecule type" value="Genomic_DNA"/>
</dbReference>
<dbReference type="PANTHER" id="PTHR43386:SF24">
    <property type="entry name" value="OLIGOPEPTIDE TRANSPORT SYSTEM PERMEASE PROTEIN AMID"/>
    <property type="match status" value="1"/>
</dbReference>
<feature type="transmembrane region" description="Helical" evidence="10">
    <location>
        <begin position="402"/>
        <end position="421"/>
    </location>
</feature>
<keyword evidence="4 10" id="KW-0812">Transmembrane</keyword>
<comment type="subcellular location">
    <subcellularLocation>
        <location evidence="1 10">Cell membrane</location>
        <topology evidence="1 10">Multi-pass membrane protein</topology>
    </subcellularLocation>
</comment>
<dbReference type="Gene3D" id="1.10.3720.10">
    <property type="entry name" value="MetI-like"/>
    <property type="match status" value="1"/>
</dbReference>
<evidence type="ECO:0000256" key="8">
    <source>
        <dbReference type="ARBA" id="ARBA00023136"/>
    </source>
</evidence>
<dbReference type="PANTHER" id="PTHR43386">
    <property type="entry name" value="OLIGOPEPTIDE TRANSPORT SYSTEM PERMEASE PROTEIN APPC"/>
    <property type="match status" value="1"/>
</dbReference>
<feature type="transmembrane region" description="Helical" evidence="10">
    <location>
        <begin position="47"/>
        <end position="66"/>
    </location>
</feature>
<dbReference type="InterPro" id="IPR025966">
    <property type="entry name" value="OppC_N"/>
</dbReference>
<dbReference type="eggNOG" id="COG1173">
    <property type="taxonomic scope" value="Bacteria"/>
</dbReference>
<comment type="similarity">
    <text evidence="9">Belongs to the binding-protein-dependent transport system permease family. OppBC subfamily.</text>
</comment>
<dbReference type="SUPFAM" id="SSF161098">
    <property type="entry name" value="MetI-like"/>
    <property type="match status" value="1"/>
</dbReference>
<evidence type="ECO:0000256" key="3">
    <source>
        <dbReference type="ARBA" id="ARBA00022475"/>
    </source>
</evidence>
<evidence type="ECO:0000256" key="1">
    <source>
        <dbReference type="ARBA" id="ARBA00004651"/>
    </source>
</evidence>
<dbReference type="GO" id="GO:0015833">
    <property type="term" value="P:peptide transport"/>
    <property type="evidence" value="ECO:0007669"/>
    <property type="project" value="UniProtKB-KW"/>
</dbReference>
<keyword evidence="8 10" id="KW-0472">Membrane</keyword>
<dbReference type="GeneID" id="41339607"/>
<dbReference type="HOGENOM" id="CLU_028518_1_0_14"/>
<dbReference type="OrthoDB" id="9788103at2"/>
<dbReference type="Proteomes" id="UP000008558">
    <property type="component" value="Chromosome"/>
</dbReference>
<dbReference type="Pfam" id="PF12911">
    <property type="entry name" value="OppC_N"/>
    <property type="match status" value="1"/>
</dbReference>
<keyword evidence="3" id="KW-1003">Cell membrane</keyword>
<dbReference type="Pfam" id="PF00528">
    <property type="entry name" value="BPD_transp_1"/>
    <property type="match status" value="1"/>
</dbReference>
<evidence type="ECO:0000256" key="9">
    <source>
        <dbReference type="ARBA" id="ARBA00024202"/>
    </source>
</evidence>
<sequence length="437" mass="48965">MNNINVDKSKFVFTQDKGVIYDEQLKTKAVGYYQDAWSRFKKNKASLIAFIILIIIILMSVVGPHLRNYDLTSNSESRKWTDRLKEMPPRISGLEWFGFSGHKTLEGFPARFSILLTDPNAEGIIIGDFSQPNAAGMVKVKVDYYKYVDYINSYESVFSLSIKEYNLIKAYENENPGDKIIITDAPEVNGTYKVQIHFFKFLEVVYGHSNQDFWFGSTIAGDDLFTLMWDGLSVSLIIAFMVAAINIIVGIIVGSISGYYGGTLDLVIERISEILSGLPFMAILTLLLLRYGNTTWIVIIAFTLTGWLGISALTRAQFYRYKNREYVLAARTLGASDIRIMAKHIFPSTVGTLITSLVLYIPGVITSESTFAYLGIINYSNAQSFGALLSDGQSRMMSAFHLVIFPSLVISFMILAFNLFGNGLRDAFNPSLRGVEE</sequence>
<dbReference type="GO" id="GO:0015031">
    <property type="term" value="P:protein transport"/>
    <property type="evidence" value="ECO:0007669"/>
    <property type="project" value="UniProtKB-KW"/>
</dbReference>
<evidence type="ECO:0000259" key="11">
    <source>
        <dbReference type="PROSITE" id="PS50928"/>
    </source>
</evidence>
<accession>A9NHJ0</accession>
<evidence type="ECO:0000256" key="6">
    <source>
        <dbReference type="ARBA" id="ARBA00022927"/>
    </source>
</evidence>
<reference evidence="12 13" key="1">
    <citation type="journal article" date="2011" name="J. Bacteriol.">
        <title>Complete genome and proteome of Acholeplasma laidlawii.</title>
        <authorList>
            <person name="Lazarev V.N."/>
            <person name="Levitskii S.A."/>
            <person name="Basovskii Y.I."/>
            <person name="Chukin M.M."/>
            <person name="Akopian T.A."/>
            <person name="Vereshchagin V.V."/>
            <person name="Kostrjukova E.S."/>
            <person name="Kovaleva G.Y."/>
            <person name="Kazanov M.D."/>
            <person name="Malko D.B."/>
            <person name="Vitreschak A.G."/>
            <person name="Sernova N.V."/>
            <person name="Gelfand M.S."/>
            <person name="Demina I.A."/>
            <person name="Serebryakova M.V."/>
            <person name="Galyamina M.A."/>
            <person name="Vtyurin N.N."/>
            <person name="Rogov S.I."/>
            <person name="Alexeev D.G."/>
            <person name="Ladygina V.G."/>
            <person name="Govorun V.M."/>
        </authorList>
    </citation>
    <scope>NUCLEOTIDE SEQUENCE [LARGE SCALE GENOMIC DNA]</scope>
    <source>
        <strain evidence="12 13">PG-8A</strain>
    </source>
</reference>
<evidence type="ECO:0000256" key="4">
    <source>
        <dbReference type="ARBA" id="ARBA00022692"/>
    </source>
</evidence>
<feature type="transmembrane region" description="Helical" evidence="10">
    <location>
        <begin position="271"/>
        <end position="289"/>
    </location>
</feature>
<dbReference type="GO" id="GO:0055085">
    <property type="term" value="P:transmembrane transport"/>
    <property type="evidence" value="ECO:0007669"/>
    <property type="project" value="InterPro"/>
</dbReference>
<evidence type="ECO:0000256" key="2">
    <source>
        <dbReference type="ARBA" id="ARBA00022448"/>
    </source>
</evidence>
<dbReference type="InterPro" id="IPR035906">
    <property type="entry name" value="MetI-like_sf"/>
</dbReference>
<evidence type="ECO:0000256" key="10">
    <source>
        <dbReference type="RuleBase" id="RU363032"/>
    </source>
</evidence>
<evidence type="ECO:0000256" key="5">
    <source>
        <dbReference type="ARBA" id="ARBA00022856"/>
    </source>
</evidence>
<dbReference type="CDD" id="cd06261">
    <property type="entry name" value="TM_PBP2"/>
    <property type="match status" value="1"/>
</dbReference>
<keyword evidence="7 10" id="KW-1133">Transmembrane helix</keyword>
<evidence type="ECO:0000256" key="7">
    <source>
        <dbReference type="ARBA" id="ARBA00022989"/>
    </source>
</evidence>
<dbReference type="PROSITE" id="PS50928">
    <property type="entry name" value="ABC_TM1"/>
    <property type="match status" value="1"/>
</dbReference>
<keyword evidence="13" id="KW-1185">Reference proteome</keyword>
<proteinExistence type="inferred from homology"/>
<evidence type="ECO:0000313" key="13">
    <source>
        <dbReference type="Proteomes" id="UP000008558"/>
    </source>
</evidence>
<dbReference type="GO" id="GO:0005886">
    <property type="term" value="C:plasma membrane"/>
    <property type="evidence" value="ECO:0007669"/>
    <property type="project" value="UniProtKB-SubCell"/>
</dbReference>
<dbReference type="AlphaFoldDB" id="A9NHJ0"/>
<feature type="transmembrane region" description="Helical" evidence="10">
    <location>
        <begin position="234"/>
        <end position="259"/>
    </location>
</feature>
<dbReference type="InterPro" id="IPR000515">
    <property type="entry name" value="MetI-like"/>
</dbReference>
<name>A9NHJ0_ACHLI</name>
<protein>
    <submittedName>
        <fullName evidence="12">ABC-type transport system, permease component</fullName>
    </submittedName>
</protein>
<dbReference type="InterPro" id="IPR050366">
    <property type="entry name" value="BP-dependent_transpt_permease"/>
</dbReference>
<organism evidence="12 13">
    <name type="scientific">Acholeplasma laidlawii (strain PG-8A)</name>
    <dbReference type="NCBI Taxonomy" id="441768"/>
    <lineage>
        <taxon>Bacteria</taxon>
        <taxon>Bacillati</taxon>
        <taxon>Mycoplasmatota</taxon>
        <taxon>Mollicutes</taxon>
        <taxon>Acholeplasmatales</taxon>
        <taxon>Acholeplasmataceae</taxon>
        <taxon>Acholeplasma</taxon>
    </lineage>
</organism>
<evidence type="ECO:0000313" key="12">
    <source>
        <dbReference type="EMBL" id="ABX81820.1"/>
    </source>
</evidence>
<keyword evidence="5" id="KW-0571">Peptide transport</keyword>
<keyword evidence="6" id="KW-0653">Protein transport</keyword>
<dbReference type="RefSeq" id="WP_012243151.1">
    <property type="nucleotide sequence ID" value="NC_010163.1"/>
</dbReference>
<feature type="transmembrane region" description="Helical" evidence="10">
    <location>
        <begin position="295"/>
        <end position="314"/>
    </location>
</feature>
<feature type="transmembrane region" description="Helical" evidence="10">
    <location>
        <begin position="345"/>
        <end position="365"/>
    </location>
</feature>
<dbReference type="STRING" id="441768.ACL_1221"/>
<keyword evidence="2 10" id="KW-0813">Transport</keyword>